<proteinExistence type="inferred from homology"/>
<dbReference type="STRING" id="9823.ENSSSCP00000031808"/>
<dbReference type="Bgee" id="ENSSSCG00000037522">
    <property type="expression patterns" value="Expressed in lung and 2 other cell types or tissues"/>
</dbReference>
<evidence type="ECO:0000313" key="4">
    <source>
        <dbReference type="Ensembl" id="ENSSSCP00000031808.2"/>
    </source>
</evidence>
<reference evidence="4" key="4">
    <citation type="submission" date="2025-09" db="UniProtKB">
        <authorList>
            <consortium name="Ensembl"/>
        </authorList>
    </citation>
    <scope>IDENTIFICATION</scope>
</reference>
<dbReference type="Ensembl" id="ENSSSCT00000063141.2">
    <property type="protein sequence ID" value="ENSSSCP00000031808.2"/>
    <property type="gene ID" value="ENSSSCG00000037522.2"/>
</dbReference>
<organism evidence="4 5">
    <name type="scientific">Sus scrofa</name>
    <name type="common">Pig</name>
    <dbReference type="NCBI Taxonomy" id="9823"/>
    <lineage>
        <taxon>Eukaryota</taxon>
        <taxon>Metazoa</taxon>
        <taxon>Chordata</taxon>
        <taxon>Craniata</taxon>
        <taxon>Vertebrata</taxon>
        <taxon>Euteleostomi</taxon>
        <taxon>Mammalia</taxon>
        <taxon>Eutheria</taxon>
        <taxon>Laurasiatheria</taxon>
        <taxon>Artiodactyla</taxon>
        <taxon>Suina</taxon>
        <taxon>Suidae</taxon>
        <taxon>Sus</taxon>
    </lineage>
</organism>
<dbReference type="InterPro" id="IPR018784">
    <property type="entry name" value="LLPH-like"/>
</dbReference>
<reference evidence="5" key="1">
    <citation type="submission" date="2009-11" db="EMBL/GenBank/DDBJ databases">
        <authorList>
            <consortium name="Porcine genome sequencing project"/>
        </authorList>
    </citation>
    <scope>NUCLEOTIDE SEQUENCE [LARGE SCALE GENOMIC DNA]</scope>
    <source>
        <strain evidence="5">Duroc</strain>
    </source>
</reference>
<dbReference type="InParanoid" id="A0A286ZJP8"/>
<sequence length="82" mass="9312">TLVSIVNLWSQLMNGYSSNMNVILSRLKNILKIGGDVLMKDVQEIATMGEPKCCQEKTQCVAKDETDDMKMESDIKRNKKLF</sequence>
<protein>
    <recommendedName>
        <fullName evidence="2">Protein LLP homolog</fullName>
    </recommendedName>
    <alternativeName>
        <fullName evidence="3">Protein LAPS18-like</fullName>
    </alternativeName>
</protein>
<dbReference type="AlphaFoldDB" id="A0A286ZJP8"/>
<name>A0A286ZJP8_PIG</name>
<evidence type="ECO:0000313" key="5">
    <source>
        <dbReference type="Proteomes" id="UP000008227"/>
    </source>
</evidence>
<dbReference type="PANTHER" id="PTHR34253:SF1">
    <property type="entry name" value="PROTEIN LLP HOMOLOG"/>
    <property type="match status" value="1"/>
</dbReference>
<evidence type="ECO:0000256" key="2">
    <source>
        <dbReference type="ARBA" id="ARBA00034141"/>
    </source>
</evidence>
<evidence type="ECO:0000256" key="3">
    <source>
        <dbReference type="ARBA" id="ARBA00034144"/>
    </source>
</evidence>
<dbReference type="SMR" id="A0A286ZJP8"/>
<reference evidence="4" key="2">
    <citation type="journal article" date="2020" name="Gigascience">
        <title>An improved pig reference genome sequence to enable pig genetics and genomics research.</title>
        <authorList>
            <person name="Warr A."/>
            <person name="Affara N."/>
            <person name="Aken B."/>
            <person name="Beiki H."/>
            <person name="Bickhart D.M."/>
            <person name="Billis K."/>
            <person name="Chow W."/>
            <person name="Eory L."/>
            <person name="Finlayson H.A."/>
            <person name="Flicek P."/>
            <person name="Giron C.G."/>
            <person name="Griffin D.K."/>
            <person name="Hall R."/>
            <person name="Hannum G."/>
            <person name="Hourlier T."/>
            <person name="Howe K."/>
            <person name="Hume D.A."/>
            <person name="Izuogu O."/>
            <person name="Kim K."/>
            <person name="Koren S."/>
            <person name="Liu H."/>
            <person name="Manchanda N."/>
            <person name="Martin F.J."/>
            <person name="Nonneman D.J."/>
            <person name="O'Connor R.E."/>
            <person name="Phillippy A.M."/>
            <person name="Rohrer G.A."/>
            <person name="Rosen B.D."/>
            <person name="Rund L.A."/>
            <person name="Sargent C.A."/>
            <person name="Schook L.B."/>
            <person name="Schroeder S.G."/>
            <person name="Schwartz A.S."/>
            <person name="Skinner B.M."/>
            <person name="Talbot R."/>
            <person name="Tseng E."/>
            <person name="Tuggle C.K."/>
            <person name="Watson M."/>
            <person name="Smith T.P.L."/>
            <person name="Archibald A.L."/>
        </authorList>
    </citation>
    <scope>NUCLEOTIDE SEQUENCE [LARGE SCALE GENOMIC DNA]</scope>
    <source>
        <strain evidence="4">Duroc</strain>
    </source>
</reference>
<comment type="similarity">
    <text evidence="1">Belongs to the learning-associated protein family.</text>
</comment>
<evidence type="ECO:0000256" key="1">
    <source>
        <dbReference type="ARBA" id="ARBA00034118"/>
    </source>
</evidence>
<dbReference type="Pfam" id="PF10169">
    <property type="entry name" value="LLPH"/>
    <property type="match status" value="1"/>
</dbReference>
<accession>A0A286ZJP8</accession>
<keyword evidence="5" id="KW-1185">Reference proteome</keyword>
<reference evidence="4" key="3">
    <citation type="submission" date="2025-08" db="UniProtKB">
        <authorList>
            <consortium name="Ensembl"/>
        </authorList>
    </citation>
    <scope>IDENTIFICATION</scope>
</reference>
<dbReference type="PANTHER" id="PTHR34253">
    <property type="entry name" value="PROTEIN LLP HOMOLOG"/>
    <property type="match status" value="1"/>
</dbReference>
<dbReference type="Proteomes" id="UP000008227">
    <property type="component" value="Chromosome 8"/>
</dbReference>